<evidence type="ECO:0000256" key="1">
    <source>
        <dbReference type="SAM" id="Phobius"/>
    </source>
</evidence>
<reference evidence="4 5" key="1">
    <citation type="submission" date="2018-12" db="EMBL/GenBank/DDBJ databases">
        <authorList>
            <person name="Lunina O.N."/>
            <person name="Grouzdev D.S."/>
            <person name="Gorlenko V.M."/>
            <person name="Savvichev A.S."/>
        </authorList>
    </citation>
    <scope>NUCLEOTIDE SEQUENCE [LARGE SCALE GENOMIC DNA]</scope>
    <source>
        <strain evidence="4 5">BrKhr-17</strain>
    </source>
</reference>
<evidence type="ECO:0000313" key="6">
    <source>
        <dbReference type="Proteomes" id="UP000327458"/>
    </source>
</evidence>
<feature type="transmembrane region" description="Helical" evidence="1">
    <location>
        <begin position="30"/>
        <end position="52"/>
    </location>
</feature>
<evidence type="ECO:0000313" key="3">
    <source>
        <dbReference type="EMBL" id="MWV54118.1"/>
    </source>
</evidence>
<evidence type="ECO:0008006" key="8">
    <source>
        <dbReference type="Google" id="ProtNLM"/>
    </source>
</evidence>
<proteinExistence type="predicted"/>
<dbReference type="Proteomes" id="UP000279908">
    <property type="component" value="Unassembled WGS sequence"/>
</dbReference>
<feature type="transmembrane region" description="Helical" evidence="1">
    <location>
        <begin position="91"/>
        <end position="119"/>
    </location>
</feature>
<evidence type="ECO:0000313" key="7">
    <source>
        <dbReference type="Proteomes" id="UP000489351"/>
    </source>
</evidence>
<keyword evidence="7" id="KW-1185">Reference proteome</keyword>
<keyword evidence="1" id="KW-1133">Transmembrane helix</keyword>
<dbReference type="EMBL" id="VMRG01000001">
    <property type="protein sequence ID" value="KAA6231765.1"/>
    <property type="molecule type" value="Genomic_DNA"/>
</dbReference>
<gene>
    <name evidence="4" type="ORF">EKD02_06540</name>
    <name evidence="2" type="ORF">FP507_00560</name>
    <name evidence="3" type="ORF">GJ685_03450</name>
</gene>
<sequence length="164" mass="18965">MYFAHLPAGYITARLLDGRLCRTPLRSNTFMFWGMLGSIAPDFDFVWCFHLHQRLCDHHQYPTHYPLLWLGLLVFSVLCLLIARFQHTPSAFAVVFFFGGVIHTVLDMFTGHLFLLAPISFVRQKISLAEYGLWDPFFLELFIVLGALIVWKKEQLSVLLSKIS</sequence>
<keyword evidence="1" id="KW-0812">Transmembrane</keyword>
<dbReference type="InterPro" id="IPR007404">
    <property type="entry name" value="YdjM-like"/>
</dbReference>
<organism evidence="4 5">
    <name type="scientific">Chlorobium phaeovibrioides</name>
    <dbReference type="NCBI Taxonomy" id="1094"/>
    <lineage>
        <taxon>Bacteria</taxon>
        <taxon>Pseudomonadati</taxon>
        <taxon>Chlorobiota</taxon>
        <taxon>Chlorobiia</taxon>
        <taxon>Chlorobiales</taxon>
        <taxon>Chlorobiaceae</taxon>
        <taxon>Chlorobium/Pelodictyon group</taxon>
        <taxon>Chlorobium</taxon>
    </lineage>
</organism>
<protein>
    <recommendedName>
        <fullName evidence="8">Metal-dependent hydrolase</fullName>
    </recommendedName>
</protein>
<dbReference type="RefSeq" id="WP_126342711.1">
    <property type="nucleotide sequence ID" value="NZ_CP041698.1"/>
</dbReference>
<evidence type="ECO:0000313" key="5">
    <source>
        <dbReference type="Proteomes" id="UP000279908"/>
    </source>
</evidence>
<feature type="transmembrane region" description="Helical" evidence="1">
    <location>
        <begin position="64"/>
        <end position="85"/>
    </location>
</feature>
<comment type="caution">
    <text evidence="4">The sequence shown here is derived from an EMBL/GenBank/DDBJ whole genome shotgun (WGS) entry which is preliminary data.</text>
</comment>
<keyword evidence="1" id="KW-0472">Membrane</keyword>
<evidence type="ECO:0000313" key="4">
    <source>
        <dbReference type="EMBL" id="RTY37778.1"/>
    </source>
</evidence>
<feature type="transmembrane region" description="Helical" evidence="1">
    <location>
        <begin position="131"/>
        <end position="151"/>
    </location>
</feature>
<dbReference type="EMBL" id="WUBZ01000008">
    <property type="protein sequence ID" value="MWV54118.1"/>
    <property type="molecule type" value="Genomic_DNA"/>
</dbReference>
<name>A0A432AU20_CHLPH</name>
<reference evidence="2 6" key="2">
    <citation type="submission" date="2019-07" db="EMBL/GenBank/DDBJ databases">
        <title>Draft genome Sequence of Chlorobium phaeovibrioides sp. strain PhvTcv-s14, from the Phylum Chlorobi.</title>
        <authorList>
            <person name="Babenko V."/>
            <person name="Boldyreva D."/>
            <person name="Kanygina A."/>
            <person name="Selezneva O."/>
            <person name="Akopiyan T."/>
            <person name="Lunina O."/>
        </authorList>
    </citation>
    <scope>NUCLEOTIDE SEQUENCE [LARGE SCALE GENOMIC DNA]</scope>
    <source>
        <strain evidence="2 6">GrTcv12</strain>
    </source>
</reference>
<dbReference type="Proteomes" id="UP000327458">
    <property type="component" value="Unassembled WGS sequence"/>
</dbReference>
<dbReference type="EMBL" id="RXYK01000008">
    <property type="protein sequence ID" value="RTY37778.1"/>
    <property type="molecule type" value="Genomic_DNA"/>
</dbReference>
<dbReference type="AlphaFoldDB" id="A0A432AU20"/>
<dbReference type="Proteomes" id="UP000489351">
    <property type="component" value="Unassembled WGS sequence"/>
</dbReference>
<evidence type="ECO:0000313" key="2">
    <source>
        <dbReference type="EMBL" id="KAA6231765.1"/>
    </source>
</evidence>
<reference evidence="3 7" key="3">
    <citation type="submission" date="2019-11" db="EMBL/GenBank/DDBJ databases">
        <title>Green- and brown-colored morphotypes of Chlorobia in the stratified aquatic ecosystems of Kandalaksha Gulf (White Sea): A model for study of the accessory genome evolution.</title>
        <authorList>
            <person name="Grouzdev D.S."/>
        </authorList>
    </citation>
    <scope>NUCLEOTIDE SEQUENCE [LARGE SCALE GENOMIC DNA]</scope>
    <source>
        <strain evidence="3 7">ZM</strain>
    </source>
</reference>
<accession>A0A432AU20</accession>
<dbReference type="Pfam" id="PF04307">
    <property type="entry name" value="YdjM"/>
    <property type="match status" value="1"/>
</dbReference>